<dbReference type="PANTHER" id="PTHR12818:SF0">
    <property type="entry name" value="TRNA (ADENINE(37)-N6)-METHYLTRANSFERASE"/>
    <property type="match status" value="1"/>
</dbReference>
<comment type="caution">
    <text evidence="4">The sequence shown here is derived from an EMBL/GenBank/DDBJ whole genome shotgun (WGS) entry which is preliminary data.</text>
</comment>
<dbReference type="Proteomes" id="UP000263273">
    <property type="component" value="Unassembled WGS sequence"/>
</dbReference>
<evidence type="ECO:0000256" key="1">
    <source>
        <dbReference type="ARBA" id="ARBA00022691"/>
    </source>
</evidence>
<dbReference type="AlphaFoldDB" id="A0A354YTH3"/>
<reference evidence="4 5" key="1">
    <citation type="journal article" date="2018" name="Nat. Biotechnol.">
        <title>A standardized bacterial taxonomy based on genome phylogeny substantially revises the tree of life.</title>
        <authorList>
            <person name="Parks D.H."/>
            <person name="Chuvochina M."/>
            <person name="Waite D.W."/>
            <person name="Rinke C."/>
            <person name="Skarshewski A."/>
            <person name="Chaumeil P.A."/>
            <person name="Hugenholtz P."/>
        </authorList>
    </citation>
    <scope>NUCLEOTIDE SEQUENCE [LARGE SCALE GENOMIC DNA]</scope>
    <source>
        <strain evidence="4">UBA10948</strain>
    </source>
</reference>
<dbReference type="EMBL" id="DNZF01000040">
    <property type="protein sequence ID" value="HBK52673.1"/>
    <property type="molecule type" value="Genomic_DNA"/>
</dbReference>
<name>A0A354YTH3_9FIRM</name>
<dbReference type="SUPFAM" id="SSF143555">
    <property type="entry name" value="FwdE-like"/>
    <property type="match status" value="1"/>
</dbReference>
<dbReference type="PROSITE" id="PS51668">
    <property type="entry name" value="TSAA_2"/>
    <property type="match status" value="1"/>
</dbReference>
<protein>
    <submittedName>
        <fullName evidence="4">tRNA (N6-threonylcarbamoyladenosine(37)-N6)-methyltransferase TrmO</fullName>
    </submittedName>
</protein>
<dbReference type="PANTHER" id="PTHR12818">
    <property type="entry name" value="TRNA (ADENINE(37)-N6)-METHYLTRANSFERASE"/>
    <property type="match status" value="1"/>
</dbReference>
<dbReference type="NCBIfam" id="TIGR00104">
    <property type="entry name" value="tRNA_TsaA"/>
    <property type="match status" value="1"/>
</dbReference>
<dbReference type="Pfam" id="PF01980">
    <property type="entry name" value="TrmO_N"/>
    <property type="match status" value="1"/>
</dbReference>
<dbReference type="GO" id="GO:0032259">
    <property type="term" value="P:methylation"/>
    <property type="evidence" value="ECO:0007669"/>
    <property type="project" value="UniProtKB-KW"/>
</dbReference>
<comment type="similarity">
    <text evidence="2">Belongs to the tRNA methyltransferase O family.</text>
</comment>
<keyword evidence="1" id="KW-0949">S-adenosyl-L-methionine</keyword>
<gene>
    <name evidence="4" type="primary">tsaA</name>
    <name evidence="4" type="ORF">DDZ44_01870</name>
</gene>
<dbReference type="RefSeq" id="WP_061215305.1">
    <property type="nucleotide sequence ID" value="NZ_DCDX01000118.1"/>
</dbReference>
<evidence type="ECO:0000256" key="2">
    <source>
        <dbReference type="ARBA" id="ARBA00033753"/>
    </source>
</evidence>
<proteinExistence type="inferred from homology"/>
<dbReference type="InterPro" id="IPR036414">
    <property type="entry name" value="YaeB_N_sf"/>
</dbReference>
<evidence type="ECO:0000313" key="5">
    <source>
        <dbReference type="Proteomes" id="UP000263273"/>
    </source>
</evidence>
<dbReference type="InterPro" id="IPR023370">
    <property type="entry name" value="TrmO-like_N"/>
</dbReference>
<dbReference type="CDD" id="cd09281">
    <property type="entry name" value="UPF0066"/>
    <property type="match status" value="1"/>
</dbReference>
<keyword evidence="4" id="KW-0808">Transferase</keyword>
<keyword evidence="4" id="KW-0489">Methyltransferase</keyword>
<feature type="domain" description="TsaA-like" evidence="3">
    <location>
        <begin position="6"/>
        <end position="135"/>
    </location>
</feature>
<organism evidence="4 5">
    <name type="scientific">Syntrophomonas wolfei</name>
    <dbReference type="NCBI Taxonomy" id="863"/>
    <lineage>
        <taxon>Bacteria</taxon>
        <taxon>Bacillati</taxon>
        <taxon>Bacillota</taxon>
        <taxon>Clostridia</taxon>
        <taxon>Eubacteriales</taxon>
        <taxon>Syntrophomonadaceae</taxon>
        <taxon>Syntrophomonas</taxon>
    </lineage>
</organism>
<dbReference type="SUPFAM" id="SSF118196">
    <property type="entry name" value="YaeB-like"/>
    <property type="match status" value="1"/>
</dbReference>
<sequence>MEEIVLRPVGQVLSSTEEPEEMPLGGLEAVIEIFPEYQEALKGIEENSHIWVLSWFHKAPRDVLRVKPVRINPELPEYGVFALRTYTRPNTIGLSLARLERVEGCRLYLKGLDAIGGTPVIDIKPYFENDTIFSPLTSYIKGKDREMRQGILSKRALVHHQEECSYLHLAVRMAIIAEDYLGKLNSPDLFVRVRGPLCLVDCVQGISRARLANPPRFSFQPAEAEIESEWKRGNSTLLLRLKPGAELEGLESKEDQELFHIEYWE</sequence>
<dbReference type="STRING" id="378794.GCA_001570625_02915"/>
<dbReference type="InterPro" id="IPR040372">
    <property type="entry name" value="YaeB-like"/>
</dbReference>
<evidence type="ECO:0000259" key="3">
    <source>
        <dbReference type="PROSITE" id="PS51668"/>
    </source>
</evidence>
<dbReference type="Gene3D" id="2.40.30.70">
    <property type="entry name" value="YaeB-like"/>
    <property type="match status" value="1"/>
</dbReference>
<dbReference type="InterPro" id="IPR036413">
    <property type="entry name" value="YaeB-like_sf"/>
</dbReference>
<accession>A0A354YTH3</accession>
<evidence type="ECO:0000313" key="4">
    <source>
        <dbReference type="EMBL" id="HBK52673.1"/>
    </source>
</evidence>
<dbReference type="GO" id="GO:0008168">
    <property type="term" value="F:methyltransferase activity"/>
    <property type="evidence" value="ECO:0007669"/>
    <property type="project" value="UniProtKB-KW"/>
</dbReference>